<protein>
    <recommendedName>
        <fullName evidence="3">Protein kinase domain-containing protein</fullName>
    </recommendedName>
</protein>
<dbReference type="VEuPathDB" id="FungiDB:RhiirA1_439552"/>
<gene>
    <name evidence="1" type="ORF">RhiirA1_439552</name>
</gene>
<accession>A0A2N0S3U5</accession>
<reference evidence="1 2" key="1">
    <citation type="submission" date="2017-10" db="EMBL/GenBank/DDBJ databases">
        <title>Extensive intraspecific genome diversity in a model arbuscular mycorrhizal fungus.</title>
        <authorList>
            <person name="Chen E.C.H."/>
            <person name="Morin E."/>
            <person name="Baudet D."/>
            <person name="Noel J."/>
            <person name="Ndikumana S."/>
            <person name="Charron P."/>
            <person name="St-Onge C."/>
            <person name="Giorgi J."/>
            <person name="Grigoriev I.V."/>
            <person name="Roux C."/>
            <person name="Martin F.M."/>
            <person name="Corradi N."/>
        </authorList>
    </citation>
    <scope>NUCLEOTIDE SEQUENCE [LARGE SCALE GENOMIC DNA]</scope>
    <source>
        <strain evidence="1 2">A1</strain>
    </source>
</reference>
<comment type="caution">
    <text evidence="1">The sequence shown here is derived from an EMBL/GenBank/DDBJ whole genome shotgun (WGS) entry which is preliminary data.</text>
</comment>
<reference evidence="1 2" key="2">
    <citation type="submission" date="2017-10" db="EMBL/GenBank/DDBJ databases">
        <title>Genome analyses suggest a sexual origin of heterokaryosis in a supposedly ancient asexual fungus.</title>
        <authorList>
            <person name="Corradi N."/>
            <person name="Sedzielewska K."/>
            <person name="Noel J."/>
            <person name="Charron P."/>
            <person name="Farinelli L."/>
            <person name="Marton T."/>
            <person name="Kruger M."/>
            <person name="Pelin A."/>
            <person name="Brachmann A."/>
            <person name="Corradi N."/>
        </authorList>
    </citation>
    <scope>NUCLEOTIDE SEQUENCE [LARGE SCALE GENOMIC DNA]</scope>
    <source>
        <strain evidence="1 2">A1</strain>
    </source>
</reference>
<name>A0A2N0S3U5_9GLOM</name>
<evidence type="ECO:0008006" key="3">
    <source>
        <dbReference type="Google" id="ProtNLM"/>
    </source>
</evidence>
<proteinExistence type="predicted"/>
<sequence length="236" mass="27853">MYHCIFLKVGPVIIYQKIQFRIQEIKFEDIKQIGVGGFAKVYSATWIDGKAKYYRQKVKYPYETAVFTIGVSYWLINYYQLRPQISMHIIVSKIPNPKLLPKSQIIAEIPNYCQNLKPFPKSKPLPKFQNIAEIPNHCQNQNHCQNPKLKFQTEPKFFFQFSSVLIYDYTFGIWQRFWDLAIICDFDKGLGFRQQFGISAIVWDFGNSLGFGIWDFGKIPKLYFSICQIPNMFRHL</sequence>
<dbReference type="EMBL" id="LLXH01000235">
    <property type="protein sequence ID" value="PKC70224.1"/>
    <property type="molecule type" value="Genomic_DNA"/>
</dbReference>
<organism evidence="1 2">
    <name type="scientific">Rhizophagus irregularis</name>
    <dbReference type="NCBI Taxonomy" id="588596"/>
    <lineage>
        <taxon>Eukaryota</taxon>
        <taxon>Fungi</taxon>
        <taxon>Fungi incertae sedis</taxon>
        <taxon>Mucoromycota</taxon>
        <taxon>Glomeromycotina</taxon>
        <taxon>Glomeromycetes</taxon>
        <taxon>Glomerales</taxon>
        <taxon>Glomeraceae</taxon>
        <taxon>Rhizophagus</taxon>
    </lineage>
</organism>
<evidence type="ECO:0000313" key="2">
    <source>
        <dbReference type="Proteomes" id="UP000232688"/>
    </source>
</evidence>
<dbReference type="Proteomes" id="UP000232688">
    <property type="component" value="Unassembled WGS sequence"/>
</dbReference>
<evidence type="ECO:0000313" key="1">
    <source>
        <dbReference type="EMBL" id="PKC70224.1"/>
    </source>
</evidence>
<dbReference type="AlphaFoldDB" id="A0A2N0S3U5"/>